<accession>A0A410QCH2</accession>
<proteinExistence type="predicted"/>
<dbReference type="OrthoDB" id="9779069at2"/>
<dbReference type="InterPro" id="IPR052048">
    <property type="entry name" value="ST_Response_Regulator"/>
</dbReference>
<evidence type="ECO:0000313" key="4">
    <source>
        <dbReference type="Proteomes" id="UP000287969"/>
    </source>
</evidence>
<gene>
    <name evidence="3" type="ORF">EQM13_08490</name>
</gene>
<dbReference type="CDD" id="cd17542">
    <property type="entry name" value="REC_CheY"/>
    <property type="match status" value="1"/>
</dbReference>
<dbReference type="PANTHER" id="PTHR43228">
    <property type="entry name" value="TWO-COMPONENT RESPONSE REGULATOR"/>
    <property type="match status" value="1"/>
</dbReference>
<dbReference type="AlphaFoldDB" id="A0A410QCH2"/>
<name>A0A410QCH2_9FIRM</name>
<dbReference type="Proteomes" id="UP000287969">
    <property type="component" value="Chromosome"/>
</dbReference>
<dbReference type="Gene3D" id="3.40.50.2300">
    <property type="match status" value="1"/>
</dbReference>
<evidence type="ECO:0000256" key="1">
    <source>
        <dbReference type="PROSITE-ProRule" id="PRU00169"/>
    </source>
</evidence>
<dbReference type="RefSeq" id="WP_071138756.1">
    <property type="nucleotide sequence ID" value="NZ_CP035282.1"/>
</dbReference>
<feature type="domain" description="Response regulatory" evidence="2">
    <location>
        <begin position="4"/>
        <end position="119"/>
    </location>
</feature>
<dbReference type="GO" id="GO:0000160">
    <property type="term" value="P:phosphorelay signal transduction system"/>
    <property type="evidence" value="ECO:0007669"/>
    <property type="project" value="InterPro"/>
</dbReference>
<dbReference type="EMBL" id="CP035282">
    <property type="protein sequence ID" value="QAT61619.1"/>
    <property type="molecule type" value="Genomic_DNA"/>
</dbReference>
<reference evidence="4" key="1">
    <citation type="submission" date="2019-01" db="EMBL/GenBank/DDBJ databases">
        <title>Draft genomes of a novel of Sporanaerobacter strains.</title>
        <authorList>
            <person name="Ma S."/>
        </authorList>
    </citation>
    <scope>NUCLEOTIDE SEQUENCE [LARGE SCALE GENOMIC DNA]</scope>
    <source>
        <strain evidence="4">NJN-17</strain>
    </source>
</reference>
<dbReference type="PANTHER" id="PTHR43228:SF1">
    <property type="entry name" value="TWO-COMPONENT RESPONSE REGULATOR ARR22"/>
    <property type="match status" value="1"/>
</dbReference>
<keyword evidence="4" id="KW-1185">Reference proteome</keyword>
<dbReference type="KEGG" id="spoa:EQM13_08490"/>
<protein>
    <submittedName>
        <fullName evidence="3">Response regulator</fullName>
    </submittedName>
</protein>
<dbReference type="SMART" id="SM00448">
    <property type="entry name" value="REC"/>
    <property type="match status" value="1"/>
</dbReference>
<sequence length="120" mass="13076">MADGILIVDDASFMRMMIKDILTKNGFTVLGEAENGMKAVEKYNELKPSLVIMDITMPEVDGIQAVKAIRKIDGNAKIVMCSAMGQQAMVIEAIQAGAKDFIVKPFQADRVIEAVKKVLS</sequence>
<keyword evidence="1" id="KW-0597">Phosphoprotein</keyword>
<dbReference type="Pfam" id="PF00072">
    <property type="entry name" value="Response_reg"/>
    <property type="match status" value="1"/>
</dbReference>
<dbReference type="InterPro" id="IPR011006">
    <property type="entry name" value="CheY-like_superfamily"/>
</dbReference>
<evidence type="ECO:0000313" key="3">
    <source>
        <dbReference type="EMBL" id="QAT61619.1"/>
    </source>
</evidence>
<organism evidence="3 4">
    <name type="scientific">Acidilutibacter cellobiosedens</name>
    <dbReference type="NCBI Taxonomy" id="2507161"/>
    <lineage>
        <taxon>Bacteria</taxon>
        <taxon>Bacillati</taxon>
        <taxon>Bacillota</taxon>
        <taxon>Tissierellia</taxon>
        <taxon>Tissierellales</taxon>
        <taxon>Acidilutibacteraceae</taxon>
        <taxon>Acidilutibacter</taxon>
    </lineage>
</organism>
<evidence type="ECO:0000259" key="2">
    <source>
        <dbReference type="PROSITE" id="PS50110"/>
    </source>
</evidence>
<dbReference type="PROSITE" id="PS50110">
    <property type="entry name" value="RESPONSE_REGULATORY"/>
    <property type="match status" value="1"/>
</dbReference>
<dbReference type="SUPFAM" id="SSF52172">
    <property type="entry name" value="CheY-like"/>
    <property type="match status" value="1"/>
</dbReference>
<dbReference type="InterPro" id="IPR001789">
    <property type="entry name" value="Sig_transdc_resp-reg_receiver"/>
</dbReference>
<feature type="modified residue" description="4-aspartylphosphate" evidence="1">
    <location>
        <position position="54"/>
    </location>
</feature>